<dbReference type="EMBL" id="CP030850">
    <property type="protein sequence ID" value="AXE19724.1"/>
    <property type="molecule type" value="Genomic_DNA"/>
</dbReference>
<dbReference type="OrthoDB" id="1646880at2"/>
<proteinExistence type="predicted"/>
<keyword evidence="1 2" id="KW-0597">Phosphoprotein</keyword>
<feature type="modified residue" description="4-aspartylphosphate" evidence="2">
    <location>
        <position position="55"/>
    </location>
</feature>
<evidence type="ECO:0000259" key="3">
    <source>
        <dbReference type="PROSITE" id="PS50110"/>
    </source>
</evidence>
<dbReference type="Pfam" id="PF00072">
    <property type="entry name" value="Response_reg"/>
    <property type="match status" value="1"/>
</dbReference>
<dbReference type="GO" id="GO:0000160">
    <property type="term" value="P:phosphorelay signal transduction system"/>
    <property type="evidence" value="ECO:0007669"/>
    <property type="project" value="InterPro"/>
</dbReference>
<dbReference type="SUPFAM" id="SSF52172">
    <property type="entry name" value="CheY-like"/>
    <property type="match status" value="1"/>
</dbReference>
<dbReference type="Proteomes" id="UP000251993">
    <property type="component" value="Chromosome"/>
</dbReference>
<accession>A0A344TM53</accession>
<name>A0A344TM53_9BACT</name>
<dbReference type="PROSITE" id="PS50930">
    <property type="entry name" value="HTH_LYTTR"/>
    <property type="match status" value="1"/>
</dbReference>
<dbReference type="PANTHER" id="PTHR44591:SF3">
    <property type="entry name" value="RESPONSE REGULATORY DOMAIN-CONTAINING PROTEIN"/>
    <property type="match status" value="1"/>
</dbReference>
<dbReference type="SMART" id="SM00448">
    <property type="entry name" value="REC"/>
    <property type="match status" value="1"/>
</dbReference>
<sequence>MHSIKILIVEDEAVVGLDLEARLEAEGYDIVNVVNNGPRAIEVYKSQQVDLILCDIKLIGNMTGIEAVQEMIAFREAPVIYLTAQADRSTIEAAMKTYPSAYITKPFNNESLKIAIDLAINNFAVRAQNQPFPKEKEETIKPLHPTSKLPDRETILQINDYVFIKENYKFQKIQLTDILFFEADKNYTTIHTESRKIALRLTLNTVLERLSATKFIRVHRSYAVNIDKIDSFDEHDLNIGKFQIPIGRSHKEDFMKYFLFR</sequence>
<organism evidence="5 6">
    <name type="scientific">Runella rosea</name>
    <dbReference type="NCBI Taxonomy" id="2259595"/>
    <lineage>
        <taxon>Bacteria</taxon>
        <taxon>Pseudomonadati</taxon>
        <taxon>Bacteroidota</taxon>
        <taxon>Cytophagia</taxon>
        <taxon>Cytophagales</taxon>
        <taxon>Spirosomataceae</taxon>
        <taxon>Runella</taxon>
    </lineage>
</organism>
<dbReference type="Gene3D" id="3.40.50.2300">
    <property type="match status" value="1"/>
</dbReference>
<evidence type="ECO:0000259" key="4">
    <source>
        <dbReference type="PROSITE" id="PS50930"/>
    </source>
</evidence>
<dbReference type="GO" id="GO:0003677">
    <property type="term" value="F:DNA binding"/>
    <property type="evidence" value="ECO:0007669"/>
    <property type="project" value="UniProtKB-KW"/>
</dbReference>
<dbReference type="AlphaFoldDB" id="A0A344TM53"/>
<dbReference type="KEGG" id="run:DR864_19260"/>
<evidence type="ECO:0000256" key="2">
    <source>
        <dbReference type="PROSITE-ProRule" id="PRU00169"/>
    </source>
</evidence>
<dbReference type="InterPro" id="IPR011006">
    <property type="entry name" value="CheY-like_superfamily"/>
</dbReference>
<dbReference type="PROSITE" id="PS50110">
    <property type="entry name" value="RESPONSE_REGULATORY"/>
    <property type="match status" value="1"/>
</dbReference>
<dbReference type="Pfam" id="PF04397">
    <property type="entry name" value="LytTR"/>
    <property type="match status" value="1"/>
</dbReference>
<feature type="domain" description="Response regulatory" evidence="3">
    <location>
        <begin position="5"/>
        <end position="120"/>
    </location>
</feature>
<keyword evidence="6" id="KW-1185">Reference proteome</keyword>
<dbReference type="InterPro" id="IPR007492">
    <property type="entry name" value="LytTR_DNA-bd_dom"/>
</dbReference>
<gene>
    <name evidence="5" type="ORF">DR864_19260</name>
</gene>
<evidence type="ECO:0000313" key="6">
    <source>
        <dbReference type="Proteomes" id="UP000251993"/>
    </source>
</evidence>
<reference evidence="5 6" key="1">
    <citation type="submission" date="2018-07" db="EMBL/GenBank/DDBJ databases">
        <title>Genome sequencing of Runella.</title>
        <authorList>
            <person name="Baek M.-G."/>
            <person name="Yi H."/>
        </authorList>
    </citation>
    <scope>NUCLEOTIDE SEQUENCE [LARGE SCALE GENOMIC DNA]</scope>
    <source>
        <strain evidence="5 6">HYN0085</strain>
    </source>
</reference>
<dbReference type="PANTHER" id="PTHR44591">
    <property type="entry name" value="STRESS RESPONSE REGULATOR PROTEIN 1"/>
    <property type="match status" value="1"/>
</dbReference>
<dbReference type="RefSeq" id="WP_114068492.1">
    <property type="nucleotide sequence ID" value="NZ_CP030850.1"/>
</dbReference>
<dbReference type="InterPro" id="IPR001789">
    <property type="entry name" value="Sig_transdc_resp-reg_receiver"/>
</dbReference>
<dbReference type="CDD" id="cd17534">
    <property type="entry name" value="REC_DC-like"/>
    <property type="match status" value="1"/>
</dbReference>
<dbReference type="SMART" id="SM00850">
    <property type="entry name" value="LytTR"/>
    <property type="match status" value="1"/>
</dbReference>
<dbReference type="InterPro" id="IPR050595">
    <property type="entry name" value="Bact_response_regulator"/>
</dbReference>
<protein>
    <submittedName>
        <fullName evidence="5">DNA-binding response regulator</fullName>
    </submittedName>
</protein>
<evidence type="ECO:0000313" key="5">
    <source>
        <dbReference type="EMBL" id="AXE19724.1"/>
    </source>
</evidence>
<keyword evidence="5" id="KW-0238">DNA-binding</keyword>
<feature type="domain" description="HTH LytTR-type" evidence="4">
    <location>
        <begin position="172"/>
        <end position="233"/>
    </location>
</feature>
<evidence type="ECO:0000256" key="1">
    <source>
        <dbReference type="ARBA" id="ARBA00022553"/>
    </source>
</evidence>
<dbReference type="Gene3D" id="2.40.50.1020">
    <property type="entry name" value="LytTr DNA-binding domain"/>
    <property type="match status" value="1"/>
</dbReference>